<dbReference type="EMBL" id="LAZR01004287">
    <property type="protein sequence ID" value="KKN09989.1"/>
    <property type="molecule type" value="Genomic_DNA"/>
</dbReference>
<evidence type="ECO:0000313" key="1">
    <source>
        <dbReference type="EMBL" id="KKN09989.1"/>
    </source>
</evidence>
<accession>A0A0F9MW50</accession>
<gene>
    <name evidence="1" type="ORF">LCGC14_1041270</name>
</gene>
<protein>
    <submittedName>
        <fullName evidence="1">Uncharacterized protein</fullName>
    </submittedName>
</protein>
<organism evidence="1">
    <name type="scientific">marine sediment metagenome</name>
    <dbReference type="NCBI Taxonomy" id="412755"/>
    <lineage>
        <taxon>unclassified sequences</taxon>
        <taxon>metagenomes</taxon>
        <taxon>ecological metagenomes</taxon>
    </lineage>
</organism>
<sequence length="71" mass="7902">MKEIALTLVASALLIGLTIAAIPVVAQAANTCSGYQPYKPYVPYHCDDLVLMCTCDYRMQNCSWEWVCVKN</sequence>
<comment type="caution">
    <text evidence="1">The sequence shown here is derived from an EMBL/GenBank/DDBJ whole genome shotgun (WGS) entry which is preliminary data.</text>
</comment>
<proteinExistence type="predicted"/>
<reference evidence="1" key="1">
    <citation type="journal article" date="2015" name="Nature">
        <title>Complex archaea that bridge the gap between prokaryotes and eukaryotes.</title>
        <authorList>
            <person name="Spang A."/>
            <person name="Saw J.H."/>
            <person name="Jorgensen S.L."/>
            <person name="Zaremba-Niedzwiedzka K."/>
            <person name="Martijn J."/>
            <person name="Lind A.E."/>
            <person name="van Eijk R."/>
            <person name="Schleper C."/>
            <person name="Guy L."/>
            <person name="Ettema T.J."/>
        </authorList>
    </citation>
    <scope>NUCLEOTIDE SEQUENCE</scope>
</reference>
<dbReference type="AlphaFoldDB" id="A0A0F9MW50"/>
<name>A0A0F9MW50_9ZZZZ</name>